<protein>
    <submittedName>
        <fullName evidence="3">Protein phosphatase 1 regulatory subunit 12B</fullName>
    </submittedName>
</protein>
<feature type="repeat" description="ANK" evidence="1">
    <location>
        <begin position="206"/>
        <end position="238"/>
    </location>
</feature>
<dbReference type="GeneID" id="106606981"/>
<evidence type="ECO:0000313" key="3">
    <source>
        <dbReference type="RefSeq" id="XP_014058989.1"/>
    </source>
</evidence>
<dbReference type="OrthoDB" id="71307at2759"/>
<keyword evidence="2" id="KW-1185">Reference proteome</keyword>
<organism evidence="2 3">
    <name type="scientific">Salmo salar</name>
    <name type="common">Atlantic salmon</name>
    <dbReference type="NCBI Taxonomy" id="8030"/>
    <lineage>
        <taxon>Eukaryota</taxon>
        <taxon>Metazoa</taxon>
        <taxon>Chordata</taxon>
        <taxon>Craniata</taxon>
        <taxon>Vertebrata</taxon>
        <taxon>Euteleostomi</taxon>
        <taxon>Actinopterygii</taxon>
        <taxon>Neopterygii</taxon>
        <taxon>Teleostei</taxon>
        <taxon>Protacanthopterygii</taxon>
        <taxon>Salmoniformes</taxon>
        <taxon>Salmonidae</taxon>
        <taxon>Salmoninae</taxon>
        <taxon>Salmo</taxon>
    </lineage>
</organism>
<dbReference type="KEGG" id="sasa:106606981"/>
<dbReference type="PANTHER" id="PTHR46899">
    <property type="entry name" value="PROTEIN PHOSPHATASE 1 REGULATORY SUBUNIT 27"/>
    <property type="match status" value="1"/>
</dbReference>
<dbReference type="PANTHER" id="PTHR46899:SF2">
    <property type="entry name" value="PROTEIN PHOSPHATASE 1 REGULATORY SUBUNIT 27-LIKE"/>
    <property type="match status" value="1"/>
</dbReference>
<dbReference type="InterPro" id="IPR053080">
    <property type="entry name" value="PP1_regulatory_subunit_27"/>
</dbReference>
<dbReference type="STRING" id="8030.ENSSSAP00000007139"/>
<evidence type="ECO:0000256" key="1">
    <source>
        <dbReference type="PROSITE-ProRule" id="PRU00023"/>
    </source>
</evidence>
<evidence type="ECO:0000313" key="2">
    <source>
        <dbReference type="Proteomes" id="UP001652741"/>
    </source>
</evidence>
<dbReference type="Gene3D" id="1.25.40.20">
    <property type="entry name" value="Ankyrin repeat-containing domain"/>
    <property type="match status" value="1"/>
</dbReference>
<dbReference type="RefSeq" id="XP_014058989.1">
    <property type="nucleotide sequence ID" value="XM_014203514.2"/>
</dbReference>
<gene>
    <name evidence="3" type="primary">LOC106606981</name>
</gene>
<dbReference type="SMART" id="SM00248">
    <property type="entry name" value="ANK"/>
    <property type="match status" value="2"/>
</dbReference>
<dbReference type="InterPro" id="IPR002110">
    <property type="entry name" value="Ankyrin_rpt"/>
</dbReference>
<dbReference type="AlphaFoldDB" id="A0A1S3S422"/>
<name>A0A1S3S422_SALSA</name>
<dbReference type="PaxDb" id="8030-ENSSSAP00000007139"/>
<dbReference type="Bgee" id="ENSSSAG00000003549">
    <property type="expression patterns" value="Expressed in fast muscle tissue and 8 other cell types or tissues"/>
</dbReference>
<dbReference type="PROSITE" id="PS50297">
    <property type="entry name" value="ANK_REP_REGION"/>
    <property type="match status" value="2"/>
</dbReference>
<dbReference type="SUPFAM" id="SSF48403">
    <property type="entry name" value="Ankyrin repeat"/>
    <property type="match status" value="1"/>
</dbReference>
<keyword evidence="1" id="KW-0040">ANK repeat</keyword>
<dbReference type="PROSITE" id="PS50088">
    <property type="entry name" value="ANK_REPEAT"/>
    <property type="match status" value="2"/>
</dbReference>
<dbReference type="InterPro" id="IPR036770">
    <property type="entry name" value="Ankyrin_rpt-contain_sf"/>
</dbReference>
<dbReference type="GO" id="GO:0019902">
    <property type="term" value="F:phosphatase binding"/>
    <property type="evidence" value="ECO:0007669"/>
    <property type="project" value="TreeGrafter"/>
</dbReference>
<reference evidence="3" key="1">
    <citation type="submission" date="2025-08" db="UniProtKB">
        <authorList>
            <consortium name="RefSeq"/>
        </authorList>
    </citation>
    <scope>IDENTIFICATION</scope>
</reference>
<proteinExistence type="predicted"/>
<sequence>MKYSYQLPVSSYTTRYSQYTPMTYTPTHYTPTNYTPTHYTPSNYTPTHYTPTNYTPTHYTPTKYTPTSYAPTKYSSTHYTPTSYTPSLYTPTHKTSSSYTPSYSRGTRYSAATRRTAHIPAQQTPAPLPLKPVRAVHFSNDIIFQDLVRHGEMEQIGRFMRAKKVRLHTLFPSGMAALHEAVLTGNLDCVKLLVRYGADVHQRDEDGWTPLHMACSDGFPEIASYLLSLGASAFAENENGEKPADLIDPDCKELVNLFESGCV</sequence>
<feature type="repeat" description="ANK" evidence="1">
    <location>
        <begin position="173"/>
        <end position="205"/>
    </location>
</feature>
<dbReference type="Proteomes" id="UP001652741">
    <property type="component" value="Chromosome ssa06"/>
</dbReference>
<dbReference type="OMA" id="YHTPTYY"/>
<dbReference type="Pfam" id="PF12796">
    <property type="entry name" value="Ank_2"/>
    <property type="match status" value="1"/>
</dbReference>
<accession>A0A1S3S422</accession>